<dbReference type="Pfam" id="PF01529">
    <property type="entry name" value="DHHC"/>
    <property type="match status" value="1"/>
</dbReference>
<feature type="transmembrane region" description="Helical" evidence="10">
    <location>
        <begin position="12"/>
        <end position="31"/>
    </location>
</feature>
<keyword evidence="3 10" id="KW-0812">Transmembrane</keyword>
<keyword evidence="6" id="KW-0564">Palmitate</keyword>
<keyword evidence="5 10" id="KW-0472">Membrane</keyword>
<dbReference type="GO" id="GO:0016020">
    <property type="term" value="C:membrane"/>
    <property type="evidence" value="ECO:0007669"/>
    <property type="project" value="UniProtKB-SubCell"/>
</dbReference>
<feature type="domain" description="Palmitoyltransferase DHHC" evidence="11">
    <location>
        <begin position="101"/>
        <end position="215"/>
    </location>
</feature>
<gene>
    <name evidence="12" type="primary">ZDHC2</name>
    <name evidence="12" type="ORF">HERIO_738</name>
</gene>
<evidence type="ECO:0000313" key="12">
    <source>
        <dbReference type="EMBL" id="ORD97412.1"/>
    </source>
</evidence>
<evidence type="ECO:0000256" key="5">
    <source>
        <dbReference type="ARBA" id="ARBA00023136"/>
    </source>
</evidence>
<reference evidence="12 13" key="1">
    <citation type="journal article" date="2017" name="Environ. Microbiol.">
        <title>Decay of the glycolytic pathway and adaptation to intranuclear parasitism within Enterocytozoonidae microsporidia.</title>
        <authorList>
            <person name="Wiredu Boakye D."/>
            <person name="Jaroenlak P."/>
            <person name="Prachumwat A."/>
            <person name="Williams T.A."/>
            <person name="Bateman K.S."/>
            <person name="Itsathitphaisarn O."/>
            <person name="Sritunyalucksana K."/>
            <person name="Paszkiewicz K.H."/>
            <person name="Moore K.A."/>
            <person name="Stentiford G.D."/>
            <person name="Williams B.A."/>
        </authorList>
    </citation>
    <scope>NUCLEOTIDE SEQUENCE [LARGE SCALE GENOMIC DNA]</scope>
    <source>
        <strain evidence="12 13">GB1</strain>
    </source>
</reference>
<dbReference type="InterPro" id="IPR001594">
    <property type="entry name" value="Palmitoyltrfase_DHHC"/>
</dbReference>
<evidence type="ECO:0000313" key="13">
    <source>
        <dbReference type="Proteomes" id="UP000192356"/>
    </source>
</evidence>
<dbReference type="Proteomes" id="UP000192356">
    <property type="component" value="Unassembled WGS sequence"/>
</dbReference>
<comment type="domain">
    <text evidence="10">The DHHC domain is required for palmitoyltransferase activity.</text>
</comment>
<dbReference type="PROSITE" id="PS50216">
    <property type="entry name" value="DHHC"/>
    <property type="match status" value="1"/>
</dbReference>
<comment type="catalytic activity">
    <reaction evidence="9 10">
        <text>L-cysteinyl-[protein] + hexadecanoyl-CoA = S-hexadecanoyl-L-cysteinyl-[protein] + CoA</text>
        <dbReference type="Rhea" id="RHEA:36683"/>
        <dbReference type="Rhea" id="RHEA-COMP:10131"/>
        <dbReference type="Rhea" id="RHEA-COMP:11032"/>
        <dbReference type="ChEBI" id="CHEBI:29950"/>
        <dbReference type="ChEBI" id="CHEBI:57287"/>
        <dbReference type="ChEBI" id="CHEBI:57379"/>
        <dbReference type="ChEBI" id="CHEBI:74151"/>
        <dbReference type="EC" id="2.3.1.225"/>
    </reaction>
</comment>
<dbReference type="VEuPathDB" id="MicrosporidiaDB:HERIO_738"/>
<comment type="caution">
    <text evidence="12">The sequence shown here is derived from an EMBL/GenBank/DDBJ whole genome shotgun (WGS) entry which is preliminary data.</text>
</comment>
<evidence type="ECO:0000256" key="2">
    <source>
        <dbReference type="ARBA" id="ARBA00022679"/>
    </source>
</evidence>
<dbReference type="GO" id="GO:0005794">
    <property type="term" value="C:Golgi apparatus"/>
    <property type="evidence" value="ECO:0007669"/>
    <property type="project" value="TreeGrafter"/>
</dbReference>
<evidence type="ECO:0000259" key="11">
    <source>
        <dbReference type="Pfam" id="PF01529"/>
    </source>
</evidence>
<sequence length="287" mass="33464">MNYDSISKNIITSIVPFIELFDHFMFVGIISLNRISSQFTLNLLSLIAFQYILGYKIIVYLLLKRDISTIELLPEIHERKEVNLDHINQYVMIDARESFPLKCNKCKRPKPPRAHHCSECNKCYLKYDHHCYYFNSCIGFHNYKNFIQFFVITIIQSALVVVNGINNIIIGRNLFFIILSYFLSVIFSIYFIISVILLIFNLNLIKNNETVLESLALDAYITGCNNYHSVFQEGKIKEFSESKDITILNPYNLGTRENFTQVFGDTFLQFISPIFTSKDDGKKFKTN</sequence>
<feature type="transmembrane region" description="Helical" evidence="10">
    <location>
        <begin position="175"/>
        <end position="200"/>
    </location>
</feature>
<keyword evidence="7" id="KW-0449">Lipoprotein</keyword>
<keyword evidence="8 10" id="KW-0012">Acyltransferase</keyword>
<dbReference type="GO" id="GO:0006612">
    <property type="term" value="P:protein targeting to membrane"/>
    <property type="evidence" value="ECO:0007669"/>
    <property type="project" value="TreeGrafter"/>
</dbReference>
<accession>A0A1X0QCF0</accession>
<dbReference type="EC" id="2.3.1.225" evidence="10"/>
<feature type="transmembrane region" description="Helical" evidence="10">
    <location>
        <begin position="149"/>
        <end position="169"/>
    </location>
</feature>
<evidence type="ECO:0000256" key="7">
    <source>
        <dbReference type="ARBA" id="ARBA00023288"/>
    </source>
</evidence>
<evidence type="ECO:0000256" key="6">
    <source>
        <dbReference type="ARBA" id="ARBA00023139"/>
    </source>
</evidence>
<evidence type="ECO:0000256" key="3">
    <source>
        <dbReference type="ARBA" id="ARBA00022692"/>
    </source>
</evidence>
<feature type="transmembrane region" description="Helical" evidence="10">
    <location>
        <begin position="43"/>
        <end position="63"/>
    </location>
</feature>
<evidence type="ECO:0000256" key="9">
    <source>
        <dbReference type="ARBA" id="ARBA00048048"/>
    </source>
</evidence>
<dbReference type="AlphaFoldDB" id="A0A1X0QCF0"/>
<protein>
    <recommendedName>
        <fullName evidence="10">Palmitoyltransferase</fullName>
        <ecNumber evidence="10">2.3.1.225</ecNumber>
    </recommendedName>
</protein>
<dbReference type="GO" id="GO:0005783">
    <property type="term" value="C:endoplasmic reticulum"/>
    <property type="evidence" value="ECO:0007669"/>
    <property type="project" value="TreeGrafter"/>
</dbReference>
<name>A0A1X0QCF0_9MICR</name>
<organism evidence="12 13">
    <name type="scientific">Hepatospora eriocheir</name>
    <dbReference type="NCBI Taxonomy" id="1081669"/>
    <lineage>
        <taxon>Eukaryota</taxon>
        <taxon>Fungi</taxon>
        <taxon>Fungi incertae sedis</taxon>
        <taxon>Microsporidia</taxon>
        <taxon>Hepatosporidae</taxon>
        <taxon>Hepatospora</taxon>
    </lineage>
</organism>
<evidence type="ECO:0000256" key="8">
    <source>
        <dbReference type="ARBA" id="ARBA00023315"/>
    </source>
</evidence>
<dbReference type="EMBL" id="LVKB01000024">
    <property type="protein sequence ID" value="ORD97412.1"/>
    <property type="molecule type" value="Genomic_DNA"/>
</dbReference>
<keyword evidence="2 10" id="KW-0808">Transferase</keyword>
<keyword evidence="4 10" id="KW-1133">Transmembrane helix</keyword>
<comment type="subcellular location">
    <subcellularLocation>
        <location evidence="1">Membrane</location>
        <topology evidence="1">Multi-pass membrane protein</topology>
    </subcellularLocation>
</comment>
<evidence type="ECO:0000256" key="4">
    <source>
        <dbReference type="ARBA" id="ARBA00022989"/>
    </source>
</evidence>
<dbReference type="VEuPathDB" id="MicrosporidiaDB:A0H76_1242"/>
<evidence type="ECO:0000256" key="1">
    <source>
        <dbReference type="ARBA" id="ARBA00004141"/>
    </source>
</evidence>
<dbReference type="InterPro" id="IPR039859">
    <property type="entry name" value="PFA4/ZDH16/20/ERF2-like"/>
</dbReference>
<dbReference type="GO" id="GO:0019706">
    <property type="term" value="F:protein-cysteine S-palmitoyltransferase activity"/>
    <property type="evidence" value="ECO:0007669"/>
    <property type="project" value="UniProtKB-EC"/>
</dbReference>
<proteinExistence type="inferred from homology"/>
<dbReference type="PANTHER" id="PTHR22883">
    <property type="entry name" value="ZINC FINGER DHHC DOMAIN CONTAINING PROTEIN"/>
    <property type="match status" value="1"/>
</dbReference>
<comment type="similarity">
    <text evidence="10">Belongs to the DHHC palmitoyltransferase family.</text>
</comment>
<keyword evidence="13" id="KW-1185">Reference proteome</keyword>
<dbReference type="OrthoDB" id="9909019at2759"/>
<evidence type="ECO:0000256" key="10">
    <source>
        <dbReference type="RuleBase" id="RU079119"/>
    </source>
</evidence>